<name>A0ABM5Z4C1_9BURK</name>
<dbReference type="EMBL" id="CP013236">
    <property type="protein sequence ID" value="AMP13563.1"/>
    <property type="molecule type" value="Genomic_DNA"/>
</dbReference>
<dbReference type="SUPFAM" id="SSF81301">
    <property type="entry name" value="Nucleotidyltransferase"/>
    <property type="match status" value="1"/>
</dbReference>
<proteinExistence type="predicted"/>
<organism evidence="1 2">
    <name type="scientific">Collimonas pratensis</name>
    <dbReference type="NCBI Taxonomy" id="279113"/>
    <lineage>
        <taxon>Bacteria</taxon>
        <taxon>Pseudomonadati</taxon>
        <taxon>Pseudomonadota</taxon>
        <taxon>Betaproteobacteria</taxon>
        <taxon>Burkholderiales</taxon>
        <taxon>Oxalobacteraceae</taxon>
        <taxon>Collimonas</taxon>
    </lineage>
</organism>
<dbReference type="CDD" id="cd05403">
    <property type="entry name" value="NT_KNTase_like"/>
    <property type="match status" value="1"/>
</dbReference>
<dbReference type="InterPro" id="IPR043519">
    <property type="entry name" value="NT_sf"/>
</dbReference>
<reference evidence="1 2" key="1">
    <citation type="submission" date="2015-11" db="EMBL/GenBank/DDBJ databases">
        <title>Exploring the genomic traits of fungus-feeding bacterial genus Collimonas.</title>
        <authorList>
            <person name="Song C."/>
            <person name="Schmidt R."/>
            <person name="de Jager V."/>
            <person name="Krzyzanowska D."/>
            <person name="Jongedijk E."/>
            <person name="Cankar K."/>
            <person name="Beekwilder J."/>
            <person name="van Veen A."/>
            <person name="de Boer W."/>
            <person name="van Veen J.A."/>
            <person name="Garbeva P."/>
        </authorList>
    </citation>
    <scope>NUCLEOTIDE SEQUENCE [LARGE SCALE GENOMIC DNA]</scope>
    <source>
        <strain evidence="1 2">Ter291</strain>
    </source>
</reference>
<gene>
    <name evidence="1" type="ORF">CPter291_1287</name>
</gene>
<dbReference type="Proteomes" id="UP000074914">
    <property type="component" value="Chromosome"/>
</dbReference>
<dbReference type="RefSeq" id="WP_156479923.1">
    <property type="nucleotide sequence ID" value="NZ_CP013236.1"/>
</dbReference>
<accession>A0ABM5Z4C1</accession>
<protein>
    <submittedName>
        <fullName evidence="1">Nucleotidyltransferase domain protein</fullName>
    </submittedName>
</protein>
<evidence type="ECO:0000313" key="2">
    <source>
        <dbReference type="Proteomes" id="UP000074914"/>
    </source>
</evidence>
<sequence length="256" mass="28649">MSKQGGVDELGYILTIGDQPLQPEFQVLVADVLAALTVQLAHLIHSIYLYGSVARGDAVASRSDLDLTLVLHRAASLDESWQLASIRSALQAAHPEVVKIDFDVGTLADITAADNLNSWGYWLKHHCRCIWGSDLATRFDLFKPSKAIALAVNRDLYEALDGYVERIEAASNRKEIQQLKRAAARKLIRATNVLRSDDDLSWPQSLDNYADLFLSRYPAMADSINYFLSAANAAHDTSKDFVPRLRLFMNWLRMQD</sequence>
<evidence type="ECO:0000313" key="1">
    <source>
        <dbReference type="EMBL" id="AMP13563.1"/>
    </source>
</evidence>
<keyword evidence="2" id="KW-1185">Reference proteome</keyword>
<dbReference type="Gene3D" id="3.30.460.10">
    <property type="entry name" value="Beta Polymerase, domain 2"/>
    <property type="match status" value="1"/>
</dbReference>